<dbReference type="Proteomes" id="UP001620626">
    <property type="component" value="Unassembled WGS sequence"/>
</dbReference>
<keyword evidence="7" id="KW-0443">Lipid metabolism</keyword>
<dbReference type="GO" id="GO:0031965">
    <property type="term" value="C:nuclear membrane"/>
    <property type="evidence" value="ECO:0007669"/>
    <property type="project" value="UniProtKB-SubCell"/>
</dbReference>
<evidence type="ECO:0000256" key="7">
    <source>
        <dbReference type="ARBA" id="ARBA00023098"/>
    </source>
</evidence>
<evidence type="ECO:0000256" key="1">
    <source>
        <dbReference type="ARBA" id="ARBA00004232"/>
    </source>
</evidence>
<evidence type="ECO:0000256" key="8">
    <source>
        <dbReference type="ARBA" id="ARBA00023136"/>
    </source>
</evidence>
<feature type="compositionally biased region" description="Low complexity" evidence="11">
    <location>
        <begin position="139"/>
        <end position="162"/>
    </location>
</feature>
<evidence type="ECO:0000313" key="13">
    <source>
        <dbReference type="EMBL" id="KAL3110663.1"/>
    </source>
</evidence>
<protein>
    <recommendedName>
        <fullName evidence="10">Transmembrane protein 188</fullName>
    </recommendedName>
</protein>
<dbReference type="AlphaFoldDB" id="A0ABD2L607"/>
<evidence type="ECO:0000256" key="4">
    <source>
        <dbReference type="ARBA" id="ARBA00022490"/>
    </source>
</evidence>
<evidence type="ECO:0000256" key="6">
    <source>
        <dbReference type="ARBA" id="ARBA00022989"/>
    </source>
</evidence>
<proteinExistence type="inferred from homology"/>
<feature type="transmembrane region" description="Helical" evidence="12">
    <location>
        <begin position="32"/>
        <end position="50"/>
    </location>
</feature>
<comment type="subcellular location">
    <subcellularLocation>
        <location evidence="2">Cytoplasm</location>
    </subcellularLocation>
    <subcellularLocation>
        <location evidence="1">Nucleus membrane</location>
        <topology evidence="1">Multi-pass membrane protein</topology>
    </subcellularLocation>
</comment>
<evidence type="ECO:0000313" key="14">
    <source>
        <dbReference type="Proteomes" id="UP001620626"/>
    </source>
</evidence>
<keyword evidence="14" id="KW-1185">Reference proteome</keyword>
<dbReference type="GO" id="GO:0006629">
    <property type="term" value="P:lipid metabolic process"/>
    <property type="evidence" value="ECO:0007669"/>
    <property type="project" value="UniProtKB-KW"/>
</dbReference>
<keyword evidence="8 12" id="KW-0472">Membrane</keyword>
<keyword evidence="9" id="KW-0539">Nucleus</keyword>
<evidence type="ECO:0000256" key="5">
    <source>
        <dbReference type="ARBA" id="ARBA00022692"/>
    </source>
</evidence>
<comment type="caution">
    <text evidence="13">The sequence shown here is derived from an EMBL/GenBank/DDBJ whole genome shotgun (WGS) entry which is preliminary data.</text>
</comment>
<organism evidence="13 14">
    <name type="scientific">Heterodera trifolii</name>
    <dbReference type="NCBI Taxonomy" id="157864"/>
    <lineage>
        <taxon>Eukaryota</taxon>
        <taxon>Metazoa</taxon>
        <taxon>Ecdysozoa</taxon>
        <taxon>Nematoda</taxon>
        <taxon>Chromadorea</taxon>
        <taxon>Rhabditida</taxon>
        <taxon>Tylenchina</taxon>
        <taxon>Tylenchomorpha</taxon>
        <taxon>Tylenchoidea</taxon>
        <taxon>Heteroderidae</taxon>
        <taxon>Heteroderinae</taxon>
        <taxon>Heterodera</taxon>
    </lineage>
</organism>
<evidence type="ECO:0000256" key="9">
    <source>
        <dbReference type="ARBA" id="ARBA00023242"/>
    </source>
</evidence>
<keyword evidence="5 12" id="KW-0812">Transmembrane</keyword>
<evidence type="ECO:0000256" key="11">
    <source>
        <dbReference type="SAM" id="MobiDB-lite"/>
    </source>
</evidence>
<keyword evidence="6 12" id="KW-1133">Transmembrane helix</keyword>
<dbReference type="PANTHER" id="PTHR20996">
    <property type="entry name" value="NUCLEAR ENVELOPE PHOSPHATASE-REGULATORY SUBUNIT 1"/>
    <property type="match status" value="1"/>
</dbReference>
<evidence type="ECO:0000256" key="10">
    <source>
        <dbReference type="ARBA" id="ARBA00030458"/>
    </source>
</evidence>
<dbReference type="PANTHER" id="PTHR20996:SF1">
    <property type="entry name" value="NUCLEAR ENVELOPE PHOSPHATASE-REGULATORY SUBUNIT 1"/>
    <property type="match status" value="1"/>
</dbReference>
<feature type="region of interest" description="Disordered" evidence="11">
    <location>
        <begin position="127"/>
        <end position="162"/>
    </location>
</feature>
<dbReference type="InterPro" id="IPR019168">
    <property type="entry name" value="NEP1-R1"/>
</dbReference>
<dbReference type="Pfam" id="PF09771">
    <property type="entry name" value="Tmemb_18A"/>
    <property type="match status" value="1"/>
</dbReference>
<dbReference type="EMBL" id="JBICBT010000534">
    <property type="protein sequence ID" value="KAL3110663.1"/>
    <property type="molecule type" value="Genomic_DNA"/>
</dbReference>
<accession>A0ABD2L607</accession>
<evidence type="ECO:0000256" key="3">
    <source>
        <dbReference type="ARBA" id="ARBA00010998"/>
    </source>
</evidence>
<comment type="similarity">
    <text evidence="3">Belongs to the CNEP1R1 family.</text>
</comment>
<gene>
    <name evidence="13" type="ORF">niasHT_017541</name>
</gene>
<feature type="transmembrane region" description="Helical" evidence="12">
    <location>
        <begin position="70"/>
        <end position="87"/>
    </location>
</feature>
<dbReference type="GO" id="GO:0005737">
    <property type="term" value="C:cytoplasm"/>
    <property type="evidence" value="ECO:0007669"/>
    <property type="project" value="UniProtKB-SubCell"/>
</dbReference>
<evidence type="ECO:0000256" key="12">
    <source>
        <dbReference type="SAM" id="Phobius"/>
    </source>
</evidence>
<sequence>MEDPSSAYEDMLFFERRLTEVISGMQPKVRNWRIVLFMLLLSTAYTAYHWISDPDLESISFRESLAKHPLFTACVTVLMVLFLFFGVHKRVVAPKIIAQRCRYVLGDFCLSCDEHGKLIVRPAYPSTTHSSPHLHHHQQQTQQQQPLSSSHSSATAATTSTTTVAAKTTTTTTFVPP</sequence>
<evidence type="ECO:0000256" key="2">
    <source>
        <dbReference type="ARBA" id="ARBA00004496"/>
    </source>
</evidence>
<reference evidence="13 14" key="1">
    <citation type="submission" date="2024-10" db="EMBL/GenBank/DDBJ databases">
        <authorList>
            <person name="Kim D."/>
        </authorList>
    </citation>
    <scope>NUCLEOTIDE SEQUENCE [LARGE SCALE GENOMIC DNA]</scope>
    <source>
        <strain evidence="13">BH-2024</strain>
    </source>
</reference>
<name>A0ABD2L607_9BILA</name>
<keyword evidence="4" id="KW-0963">Cytoplasm</keyword>